<organism evidence="2 3">
    <name type="scientific">Actinidia chinensis var. chinensis</name>
    <name type="common">Chinese soft-hair kiwi</name>
    <dbReference type="NCBI Taxonomy" id="1590841"/>
    <lineage>
        <taxon>Eukaryota</taxon>
        <taxon>Viridiplantae</taxon>
        <taxon>Streptophyta</taxon>
        <taxon>Embryophyta</taxon>
        <taxon>Tracheophyta</taxon>
        <taxon>Spermatophyta</taxon>
        <taxon>Magnoliopsida</taxon>
        <taxon>eudicotyledons</taxon>
        <taxon>Gunneridae</taxon>
        <taxon>Pentapetalae</taxon>
        <taxon>asterids</taxon>
        <taxon>Ericales</taxon>
        <taxon>Actinidiaceae</taxon>
        <taxon>Actinidia</taxon>
    </lineage>
</organism>
<dbReference type="EMBL" id="NKQK01000001">
    <property type="protein sequence ID" value="PSS35642.1"/>
    <property type="molecule type" value="Genomic_DNA"/>
</dbReference>
<reference evidence="2 3" key="1">
    <citation type="submission" date="2017-07" db="EMBL/GenBank/DDBJ databases">
        <title>An improved, manually edited Actinidia chinensis var. chinensis (kiwifruit) genome highlights the challenges associated with draft genomes and gene prediction in plants.</title>
        <authorList>
            <person name="Pilkington S."/>
            <person name="Crowhurst R."/>
            <person name="Hilario E."/>
            <person name="Nardozza S."/>
            <person name="Fraser L."/>
            <person name="Peng Y."/>
            <person name="Gunaseelan K."/>
            <person name="Simpson R."/>
            <person name="Tahir J."/>
            <person name="Deroles S."/>
            <person name="Templeton K."/>
            <person name="Luo Z."/>
            <person name="Davy M."/>
            <person name="Cheng C."/>
            <person name="Mcneilage M."/>
            <person name="Scaglione D."/>
            <person name="Liu Y."/>
            <person name="Zhang Q."/>
            <person name="Datson P."/>
            <person name="De Silva N."/>
            <person name="Gardiner S."/>
            <person name="Bassett H."/>
            <person name="Chagne D."/>
            <person name="Mccallum J."/>
            <person name="Dzierzon H."/>
            <person name="Deng C."/>
            <person name="Wang Y.-Y."/>
            <person name="Barron N."/>
            <person name="Manako K."/>
            <person name="Bowen J."/>
            <person name="Foster T."/>
            <person name="Erridge Z."/>
            <person name="Tiffin H."/>
            <person name="Waite C."/>
            <person name="Davies K."/>
            <person name="Grierson E."/>
            <person name="Laing W."/>
            <person name="Kirk R."/>
            <person name="Chen X."/>
            <person name="Wood M."/>
            <person name="Montefiori M."/>
            <person name="Brummell D."/>
            <person name="Schwinn K."/>
            <person name="Catanach A."/>
            <person name="Fullerton C."/>
            <person name="Li D."/>
            <person name="Meiyalaghan S."/>
            <person name="Nieuwenhuizen N."/>
            <person name="Read N."/>
            <person name="Prakash R."/>
            <person name="Hunter D."/>
            <person name="Zhang H."/>
            <person name="Mckenzie M."/>
            <person name="Knabel M."/>
            <person name="Harris A."/>
            <person name="Allan A."/>
            <person name="Chen A."/>
            <person name="Janssen B."/>
            <person name="Plunkett B."/>
            <person name="Dwamena C."/>
            <person name="Voogd C."/>
            <person name="Leif D."/>
            <person name="Lafferty D."/>
            <person name="Souleyre E."/>
            <person name="Varkonyi-Gasic E."/>
            <person name="Gambi F."/>
            <person name="Hanley J."/>
            <person name="Yao J.-L."/>
            <person name="Cheung J."/>
            <person name="David K."/>
            <person name="Warren B."/>
            <person name="Marsh K."/>
            <person name="Snowden K."/>
            <person name="Lin-Wang K."/>
            <person name="Brian L."/>
            <person name="Martinez-Sanchez M."/>
            <person name="Wang M."/>
            <person name="Ileperuma N."/>
            <person name="Macnee N."/>
            <person name="Campin R."/>
            <person name="Mcatee P."/>
            <person name="Drummond R."/>
            <person name="Espley R."/>
            <person name="Ireland H."/>
            <person name="Wu R."/>
            <person name="Atkinson R."/>
            <person name="Karunairetnam S."/>
            <person name="Bulley S."/>
            <person name="Chunkath S."/>
            <person name="Hanley Z."/>
            <person name="Storey R."/>
            <person name="Thrimawithana A."/>
            <person name="Thomson S."/>
            <person name="David C."/>
            <person name="Testolin R."/>
        </authorList>
    </citation>
    <scope>NUCLEOTIDE SEQUENCE [LARGE SCALE GENOMIC DNA]</scope>
    <source>
        <strain evidence="3">cv. Red5</strain>
        <tissue evidence="2">Young leaf</tissue>
    </source>
</reference>
<dbReference type="OrthoDB" id="1658484at2759"/>
<dbReference type="Proteomes" id="UP000241394">
    <property type="component" value="Chromosome LG1"/>
</dbReference>
<dbReference type="PANTHER" id="PTHR31170">
    <property type="entry name" value="BNAC04G53230D PROTEIN"/>
    <property type="match status" value="1"/>
</dbReference>
<gene>
    <name evidence="2" type="ORF">CEY00_Acc00125</name>
</gene>
<dbReference type="AlphaFoldDB" id="A0A2R6S044"/>
<accession>A0A2R6S044</accession>
<proteinExistence type="predicted"/>
<dbReference type="Gramene" id="PSS35642">
    <property type="protein sequence ID" value="PSS35642"/>
    <property type="gene ID" value="CEY00_Acc00125"/>
</dbReference>
<evidence type="ECO:0000256" key="1">
    <source>
        <dbReference type="SAM" id="Phobius"/>
    </source>
</evidence>
<dbReference type="Pfam" id="PF03140">
    <property type="entry name" value="DUF247"/>
    <property type="match status" value="1"/>
</dbReference>
<reference evidence="3" key="2">
    <citation type="journal article" date="2018" name="BMC Genomics">
        <title>A manually annotated Actinidia chinensis var. chinensis (kiwifruit) genome highlights the challenges associated with draft genomes and gene prediction in plants.</title>
        <authorList>
            <person name="Pilkington S.M."/>
            <person name="Crowhurst R."/>
            <person name="Hilario E."/>
            <person name="Nardozza S."/>
            <person name="Fraser L."/>
            <person name="Peng Y."/>
            <person name="Gunaseelan K."/>
            <person name="Simpson R."/>
            <person name="Tahir J."/>
            <person name="Deroles S.C."/>
            <person name="Templeton K."/>
            <person name="Luo Z."/>
            <person name="Davy M."/>
            <person name="Cheng C."/>
            <person name="McNeilage M."/>
            <person name="Scaglione D."/>
            <person name="Liu Y."/>
            <person name="Zhang Q."/>
            <person name="Datson P."/>
            <person name="De Silva N."/>
            <person name="Gardiner S.E."/>
            <person name="Bassett H."/>
            <person name="Chagne D."/>
            <person name="McCallum J."/>
            <person name="Dzierzon H."/>
            <person name="Deng C."/>
            <person name="Wang Y.Y."/>
            <person name="Barron L."/>
            <person name="Manako K."/>
            <person name="Bowen J."/>
            <person name="Foster T.M."/>
            <person name="Erridge Z.A."/>
            <person name="Tiffin H."/>
            <person name="Waite C.N."/>
            <person name="Davies K.M."/>
            <person name="Grierson E.P."/>
            <person name="Laing W.A."/>
            <person name="Kirk R."/>
            <person name="Chen X."/>
            <person name="Wood M."/>
            <person name="Montefiori M."/>
            <person name="Brummell D.A."/>
            <person name="Schwinn K.E."/>
            <person name="Catanach A."/>
            <person name="Fullerton C."/>
            <person name="Li D."/>
            <person name="Meiyalaghan S."/>
            <person name="Nieuwenhuizen N."/>
            <person name="Read N."/>
            <person name="Prakash R."/>
            <person name="Hunter D."/>
            <person name="Zhang H."/>
            <person name="McKenzie M."/>
            <person name="Knabel M."/>
            <person name="Harris A."/>
            <person name="Allan A.C."/>
            <person name="Gleave A."/>
            <person name="Chen A."/>
            <person name="Janssen B.J."/>
            <person name="Plunkett B."/>
            <person name="Ampomah-Dwamena C."/>
            <person name="Voogd C."/>
            <person name="Leif D."/>
            <person name="Lafferty D."/>
            <person name="Souleyre E.J.F."/>
            <person name="Varkonyi-Gasic E."/>
            <person name="Gambi F."/>
            <person name="Hanley J."/>
            <person name="Yao J.L."/>
            <person name="Cheung J."/>
            <person name="David K.M."/>
            <person name="Warren B."/>
            <person name="Marsh K."/>
            <person name="Snowden K.C."/>
            <person name="Lin-Wang K."/>
            <person name="Brian L."/>
            <person name="Martinez-Sanchez M."/>
            <person name="Wang M."/>
            <person name="Ileperuma N."/>
            <person name="Macnee N."/>
            <person name="Campin R."/>
            <person name="McAtee P."/>
            <person name="Drummond R.S.M."/>
            <person name="Espley R.V."/>
            <person name="Ireland H.S."/>
            <person name="Wu R."/>
            <person name="Atkinson R.G."/>
            <person name="Karunairetnam S."/>
            <person name="Bulley S."/>
            <person name="Chunkath S."/>
            <person name="Hanley Z."/>
            <person name="Storey R."/>
            <person name="Thrimawithana A.H."/>
            <person name="Thomson S."/>
            <person name="David C."/>
            <person name="Testolin R."/>
            <person name="Huang H."/>
            <person name="Hellens R.P."/>
            <person name="Schaffer R.J."/>
        </authorList>
    </citation>
    <scope>NUCLEOTIDE SEQUENCE [LARGE SCALE GENOMIC DNA]</scope>
    <source>
        <strain evidence="3">cv. Red5</strain>
    </source>
</reference>
<keyword evidence="1" id="KW-1133">Transmembrane helix</keyword>
<feature type="transmembrane region" description="Helical" evidence="1">
    <location>
        <begin position="395"/>
        <end position="416"/>
    </location>
</feature>
<evidence type="ECO:0000313" key="3">
    <source>
        <dbReference type="Proteomes" id="UP000241394"/>
    </source>
</evidence>
<name>A0A2R6S044_ACTCC</name>
<dbReference type="InterPro" id="IPR004158">
    <property type="entry name" value="DUF247_pln"/>
</dbReference>
<dbReference type="STRING" id="1590841.A0A2R6S044"/>
<keyword evidence="3" id="KW-1185">Reference proteome</keyword>
<keyword evidence="1" id="KW-0472">Membrane</keyword>
<evidence type="ECO:0000313" key="2">
    <source>
        <dbReference type="EMBL" id="PSS35642.1"/>
    </source>
</evidence>
<sequence length="420" mass="48268">MAQTPPGAGPPPLPFSLLRMLTEPRPFPESRNRAFIFRVPDELRIGDDSHYTPSTVSIGPFHVATQRLNRADGQDLKIRTFRHLRDNFLPETTVRSLYNFLRENEARARECYAEEVNLSSDDFVNMMLLDSCFIFALLVGNYPIPVGRDKELLHRNIQQDLLLLENQLPFFVLEDLFQLVGVCLGVRANVDFRTFVLEAFVTILPSNLHVLRTPPRHLLELVLLSLFPLVPDENIEPSNIYVIEKRNISELALYGIKPKVYEQAHTLTDIRPPVEGVLKIPPLYIQRSTASLFKNLLALETCSGDFTESCFVSYLLLMNTLVDTDKDVERLIRAGVLRTTLEDKQALVSLLSGHHTYNMKCFRGVCKHLQEYCNSGFARWRANFLRYYYRSRFHILNSILIFILAFTQTLFAILSYKPGN</sequence>
<dbReference type="InParanoid" id="A0A2R6S044"/>
<keyword evidence="1" id="KW-0812">Transmembrane</keyword>
<protein>
    <submittedName>
        <fullName evidence="2">UPF0481 protein</fullName>
    </submittedName>
</protein>
<dbReference type="OMA" id="IPAGHAX"/>
<dbReference type="PANTHER" id="PTHR31170:SF25">
    <property type="entry name" value="BNAA09G04570D PROTEIN"/>
    <property type="match status" value="1"/>
</dbReference>
<comment type="caution">
    <text evidence="2">The sequence shown here is derived from an EMBL/GenBank/DDBJ whole genome shotgun (WGS) entry which is preliminary data.</text>
</comment>